<dbReference type="NCBIfam" id="NF004076">
    <property type="entry name" value="PRK05581.1-4"/>
    <property type="match status" value="1"/>
</dbReference>
<feature type="binding site" evidence="10">
    <location>
        <position position="36"/>
    </location>
    <ligand>
        <name>a divalent metal cation</name>
        <dbReference type="ChEBI" id="CHEBI:60240"/>
    </ligand>
</feature>
<evidence type="ECO:0000256" key="1">
    <source>
        <dbReference type="ARBA" id="ARBA00001782"/>
    </source>
</evidence>
<evidence type="ECO:0000256" key="6">
    <source>
        <dbReference type="ARBA" id="ARBA00009541"/>
    </source>
</evidence>
<dbReference type="InterPro" id="IPR000056">
    <property type="entry name" value="Ribul_P_3_epim-like"/>
</dbReference>
<feature type="binding site" evidence="10">
    <location>
        <position position="38"/>
    </location>
    <ligand>
        <name>a divalent metal cation</name>
        <dbReference type="ChEBI" id="CHEBI:60240"/>
    </ligand>
</feature>
<evidence type="ECO:0000313" key="12">
    <source>
        <dbReference type="EMBL" id="MCG2590167.1"/>
    </source>
</evidence>
<dbReference type="InterPro" id="IPR026019">
    <property type="entry name" value="Ribul_P_3_epim"/>
</dbReference>
<dbReference type="CDD" id="cd00429">
    <property type="entry name" value="RPE"/>
    <property type="match status" value="1"/>
</dbReference>
<gene>
    <name evidence="10 12" type="primary">rpe</name>
    <name evidence="12" type="ORF">L6773_16440</name>
</gene>
<dbReference type="InterPro" id="IPR013785">
    <property type="entry name" value="Aldolase_TIM"/>
</dbReference>
<feature type="binding site" evidence="10">
    <location>
        <position position="70"/>
    </location>
    <ligand>
        <name>substrate</name>
    </ligand>
</feature>
<comment type="catalytic activity">
    <reaction evidence="1 10 11">
        <text>D-ribulose 5-phosphate = D-xylulose 5-phosphate</text>
        <dbReference type="Rhea" id="RHEA:13677"/>
        <dbReference type="ChEBI" id="CHEBI:57737"/>
        <dbReference type="ChEBI" id="CHEBI:58121"/>
        <dbReference type="EC" id="5.1.3.1"/>
    </reaction>
</comment>
<dbReference type="Pfam" id="PF00834">
    <property type="entry name" value="Ribul_P_3_epim"/>
    <property type="match status" value="1"/>
</dbReference>
<dbReference type="PIRSF" id="PIRSF001461">
    <property type="entry name" value="RPE"/>
    <property type="match status" value="1"/>
</dbReference>
<feature type="binding site" evidence="10">
    <location>
        <begin position="179"/>
        <end position="181"/>
    </location>
    <ligand>
        <name>substrate</name>
    </ligand>
</feature>
<evidence type="ECO:0000256" key="5">
    <source>
        <dbReference type="ARBA" id="ARBA00001954"/>
    </source>
</evidence>
<keyword evidence="9 10" id="KW-0413">Isomerase</keyword>
<evidence type="ECO:0000256" key="3">
    <source>
        <dbReference type="ARBA" id="ARBA00001941"/>
    </source>
</evidence>
<feature type="active site" description="Proton donor" evidence="10">
    <location>
        <position position="179"/>
    </location>
</feature>
<comment type="caution">
    <text evidence="12">The sequence shown here is derived from an EMBL/GenBank/DDBJ whole genome shotgun (WGS) entry which is preliminary data.</text>
</comment>
<comment type="similarity">
    <text evidence="6 10 11">Belongs to the ribulose-phosphate 3-epimerase family.</text>
</comment>
<evidence type="ECO:0000256" key="10">
    <source>
        <dbReference type="HAMAP-Rule" id="MF_02227"/>
    </source>
</evidence>
<reference evidence="12" key="2">
    <citation type="submission" date="2024-05" db="EMBL/GenBank/DDBJ databases">
        <title>Rhodohalobacter halophilus gen. nov., sp. nov., a moderately halophilic member of the family Balneolaceae.</title>
        <authorList>
            <person name="Xia J."/>
        </authorList>
    </citation>
    <scope>NUCLEOTIDE SEQUENCE</scope>
    <source>
        <strain evidence="12">WB101</strain>
    </source>
</reference>
<evidence type="ECO:0000256" key="9">
    <source>
        <dbReference type="ARBA" id="ARBA00023235"/>
    </source>
</evidence>
<dbReference type="Proteomes" id="UP001165366">
    <property type="component" value="Unassembled WGS sequence"/>
</dbReference>
<comment type="function">
    <text evidence="10">Catalyzes the reversible epimerization of D-ribulose 5-phosphate to D-xylulose 5-phosphate.</text>
</comment>
<proteinExistence type="inferred from homology"/>
<comment type="cofactor">
    <cofactor evidence="4">
        <name>Zn(2+)</name>
        <dbReference type="ChEBI" id="CHEBI:29105"/>
    </cofactor>
</comment>
<accession>A0ABS9KH86</accession>
<dbReference type="GO" id="GO:0004750">
    <property type="term" value="F:D-ribulose-phosphate 3-epimerase activity"/>
    <property type="evidence" value="ECO:0007669"/>
    <property type="project" value="UniProtKB-EC"/>
</dbReference>
<organism evidence="12 13">
    <name type="scientific">Rhodohalobacter sulfatireducens</name>
    <dbReference type="NCBI Taxonomy" id="2911366"/>
    <lineage>
        <taxon>Bacteria</taxon>
        <taxon>Pseudomonadati</taxon>
        <taxon>Balneolota</taxon>
        <taxon>Balneolia</taxon>
        <taxon>Balneolales</taxon>
        <taxon>Balneolaceae</taxon>
        <taxon>Rhodohalobacter</taxon>
    </lineage>
</organism>
<evidence type="ECO:0000256" key="4">
    <source>
        <dbReference type="ARBA" id="ARBA00001947"/>
    </source>
</evidence>
<dbReference type="InterPro" id="IPR011060">
    <property type="entry name" value="RibuloseP-bd_barrel"/>
</dbReference>
<comment type="cofactor">
    <cofactor evidence="2">
        <name>Mn(2+)</name>
        <dbReference type="ChEBI" id="CHEBI:29035"/>
    </cofactor>
</comment>
<name>A0ABS9KH86_9BACT</name>
<keyword evidence="13" id="KW-1185">Reference proteome</keyword>
<dbReference type="HAMAP" id="MF_02227">
    <property type="entry name" value="RPE"/>
    <property type="match status" value="1"/>
</dbReference>
<feature type="binding site" evidence="10">
    <location>
        <begin position="201"/>
        <end position="202"/>
    </location>
    <ligand>
        <name>substrate</name>
    </ligand>
</feature>
<comment type="cofactor">
    <cofactor evidence="10">
        <name>a divalent metal cation</name>
        <dbReference type="ChEBI" id="CHEBI:60240"/>
    </cofactor>
    <text evidence="10">Binds 1 divalent metal cation per subunit.</text>
</comment>
<evidence type="ECO:0000256" key="2">
    <source>
        <dbReference type="ARBA" id="ARBA00001936"/>
    </source>
</evidence>
<keyword evidence="8 10" id="KW-0479">Metal-binding</keyword>
<feature type="binding site" evidence="10">
    <location>
        <begin position="146"/>
        <end position="149"/>
    </location>
    <ligand>
        <name>substrate</name>
    </ligand>
</feature>
<dbReference type="SUPFAM" id="SSF51366">
    <property type="entry name" value="Ribulose-phoshate binding barrel"/>
    <property type="match status" value="1"/>
</dbReference>
<comment type="pathway">
    <text evidence="10">Carbohydrate degradation.</text>
</comment>
<dbReference type="NCBIfam" id="TIGR01163">
    <property type="entry name" value="rpe"/>
    <property type="match status" value="1"/>
</dbReference>
<dbReference type="EC" id="5.1.3.1" evidence="7 10"/>
<evidence type="ECO:0000313" key="13">
    <source>
        <dbReference type="Proteomes" id="UP001165366"/>
    </source>
</evidence>
<dbReference type="RefSeq" id="WP_237855524.1">
    <property type="nucleotide sequence ID" value="NZ_JAKLWS010000027.1"/>
</dbReference>
<feature type="binding site" evidence="10">
    <location>
        <position position="179"/>
    </location>
    <ligand>
        <name>a divalent metal cation</name>
        <dbReference type="ChEBI" id="CHEBI:60240"/>
    </ligand>
</feature>
<protein>
    <recommendedName>
        <fullName evidence="7 10">Ribulose-phosphate 3-epimerase</fullName>
        <ecNumber evidence="7 10">5.1.3.1</ecNumber>
    </recommendedName>
</protein>
<evidence type="ECO:0000256" key="8">
    <source>
        <dbReference type="ARBA" id="ARBA00022723"/>
    </source>
</evidence>
<dbReference type="PANTHER" id="PTHR11749">
    <property type="entry name" value="RIBULOSE-5-PHOSPHATE-3-EPIMERASE"/>
    <property type="match status" value="1"/>
</dbReference>
<feature type="binding site" evidence="10">
    <location>
        <position position="11"/>
    </location>
    <ligand>
        <name>substrate</name>
    </ligand>
</feature>
<evidence type="ECO:0000256" key="11">
    <source>
        <dbReference type="PIRNR" id="PIRNR001461"/>
    </source>
</evidence>
<keyword evidence="10 11" id="KW-0119">Carbohydrate metabolism</keyword>
<dbReference type="Gene3D" id="3.20.20.70">
    <property type="entry name" value="Aldolase class I"/>
    <property type="match status" value="1"/>
</dbReference>
<feature type="binding site" evidence="10">
    <location>
        <position position="70"/>
    </location>
    <ligand>
        <name>a divalent metal cation</name>
        <dbReference type="ChEBI" id="CHEBI:60240"/>
    </ligand>
</feature>
<evidence type="ECO:0000256" key="7">
    <source>
        <dbReference type="ARBA" id="ARBA00013188"/>
    </source>
</evidence>
<dbReference type="EMBL" id="JAKLWS010000027">
    <property type="protein sequence ID" value="MCG2590167.1"/>
    <property type="molecule type" value="Genomic_DNA"/>
</dbReference>
<feature type="active site" description="Proton acceptor" evidence="10">
    <location>
        <position position="38"/>
    </location>
</feature>
<sequence length="229" mass="24750">MNVNLPVLAPSILAADFSRLGEQIKSCTDEEIQWIHCDIMDGHFVPNISFGPGIVGTVRDIAPEAFLDVHLMIENPNNFIDDFADAGADLISVHYETCPHLHRTVENIKNNGCMAGVVINPATPVHLLEPILPEIDLTLIMSVNPGFGGQSFIRSSYQKIRKLYQLREESGLSFLIEVDGGVGTQNAGELVSNGVDVLVAGSKVFKTDDISKSIASLLKAARAGSNRVV</sequence>
<comment type="cofactor">
    <cofactor evidence="5">
        <name>Fe(2+)</name>
        <dbReference type="ChEBI" id="CHEBI:29033"/>
    </cofactor>
</comment>
<reference evidence="12" key="1">
    <citation type="submission" date="2022-01" db="EMBL/GenBank/DDBJ databases">
        <authorList>
            <person name="Wang Y."/>
        </authorList>
    </citation>
    <scope>NUCLEOTIDE SEQUENCE</scope>
    <source>
        <strain evidence="12">WB101</strain>
    </source>
</reference>
<comment type="cofactor">
    <cofactor evidence="3">
        <name>Co(2+)</name>
        <dbReference type="ChEBI" id="CHEBI:48828"/>
    </cofactor>
</comment>